<dbReference type="InterPro" id="IPR002869">
    <property type="entry name" value="Pyrv_flavodox_OxRed_cen"/>
</dbReference>
<evidence type="ECO:0000313" key="7">
    <source>
        <dbReference type="EMBL" id="RFA95844.1"/>
    </source>
</evidence>
<dbReference type="RefSeq" id="WP_116421172.1">
    <property type="nucleotide sequence ID" value="NZ_NMUE01000018.1"/>
</dbReference>
<evidence type="ECO:0000256" key="3">
    <source>
        <dbReference type="ARBA" id="ARBA00023002"/>
    </source>
</evidence>
<feature type="domain" description="Pyruvate/ketoisovalerate oxidoreductase catalytic" evidence="5">
    <location>
        <begin position="12"/>
        <end position="83"/>
    </location>
</feature>
<evidence type="ECO:0000256" key="2">
    <source>
        <dbReference type="ARBA" id="ARBA00012691"/>
    </source>
</evidence>
<dbReference type="GO" id="GO:0019164">
    <property type="term" value="F:pyruvate synthase activity"/>
    <property type="evidence" value="ECO:0007669"/>
    <property type="project" value="UniProtKB-ARBA"/>
</dbReference>
<evidence type="ECO:0000313" key="8">
    <source>
        <dbReference type="EMBL" id="RFB00236.1"/>
    </source>
</evidence>
<dbReference type="AlphaFoldDB" id="A0A371R6S8"/>
<gene>
    <name evidence="7" type="ORF">CGL51_06775</name>
    <name evidence="8" type="ORF">CGL52_01220</name>
</gene>
<dbReference type="InterPro" id="IPR009014">
    <property type="entry name" value="Transketo_C/PFOR_II"/>
</dbReference>
<dbReference type="NCBIfam" id="TIGR03710">
    <property type="entry name" value="OAFO_sf"/>
    <property type="match status" value="1"/>
</dbReference>
<feature type="domain" description="Pyruvate flavodoxin/ferredoxin oxidoreductase pyrimidine binding" evidence="6">
    <location>
        <begin position="194"/>
        <end position="415"/>
    </location>
</feature>
<organism evidence="8 9">
    <name type="scientific">Pyrobaculum aerophilum</name>
    <dbReference type="NCBI Taxonomy" id="13773"/>
    <lineage>
        <taxon>Archaea</taxon>
        <taxon>Thermoproteota</taxon>
        <taxon>Thermoprotei</taxon>
        <taxon>Thermoproteales</taxon>
        <taxon>Thermoproteaceae</taxon>
        <taxon>Pyrobaculum</taxon>
    </lineage>
</organism>
<dbReference type="PANTHER" id="PTHR32154:SF20">
    <property type="entry name" value="2-OXOGLUTARATE OXIDOREDUCTASE SUBUNIT KORA"/>
    <property type="match status" value="1"/>
</dbReference>
<dbReference type="EC" id="1.2.7.11" evidence="2"/>
<keyword evidence="3" id="KW-0560">Oxidoreductase</keyword>
<dbReference type="InterPro" id="IPR002880">
    <property type="entry name" value="Pyrv_Fd/Flavodoxin_OxRdtase_N"/>
</dbReference>
<dbReference type="Pfam" id="PF01558">
    <property type="entry name" value="POR"/>
    <property type="match status" value="2"/>
</dbReference>
<evidence type="ECO:0000259" key="5">
    <source>
        <dbReference type="Pfam" id="PF01558"/>
    </source>
</evidence>
<dbReference type="Pfam" id="PF01855">
    <property type="entry name" value="POR_N"/>
    <property type="match status" value="1"/>
</dbReference>
<dbReference type="EMBL" id="NMUE01000018">
    <property type="protein sequence ID" value="RFA95844.1"/>
    <property type="molecule type" value="Genomic_DNA"/>
</dbReference>
<evidence type="ECO:0000313" key="10">
    <source>
        <dbReference type="Proteomes" id="UP000257123"/>
    </source>
</evidence>
<evidence type="ECO:0000256" key="1">
    <source>
        <dbReference type="ARBA" id="ARBA00011631"/>
    </source>
</evidence>
<dbReference type="SUPFAM" id="SSF52518">
    <property type="entry name" value="Thiamin diphosphate-binding fold (THDP-binding)"/>
    <property type="match status" value="1"/>
</dbReference>
<dbReference type="InterPro" id="IPR050722">
    <property type="entry name" value="Pyruvate:ferred/Flavod_OxRd"/>
</dbReference>
<sequence>MDLTIRISGAQGEGVETTGRTLASVFARMGYHVFGYRQYGSIIKGNPTMFYQIRVSDRKIYSHGQWRRVDVLIALNETALAAYRGMARYIISEKEVPLSEIATKHGNRIMRNVASLGALAALLGLNPKHIADQIRKEFGERGEKIAEVNIAVLEDAYNFASSKFAPVAEVKRLGDPRVLMSGAEALALGSVMSGMKFYAAYPMTPASPILHWLAEWGPKFGVAVVQPEDEIAAINMAIGASYAGVRAATGTSGGGFDLMHEAFGLAAMLETPVVVFLAQRGGPSTGLPTETEQSDLLMALSPSHGEYPHAVIAPRWIEEGLYAPAKAFNIAEKYQVPVIVLIDLYFTESLATVEFDPHRFKIERGELLQSPLVWEEYKRYKITESGVSPRTFPGVPGGMHIATSDEHDERGDVITDRHLPEVRRAMHDKRMRKLAKIAEEMEPPLIKSDGEIYAVGWGSTSMPLLDYSAERGIGLALFRDLYPMRLDSWAERLNSAKEVVVVEVNYRGQFADYLSSKGVKVTRRVLKWWGEPFSVDELREWI</sequence>
<dbReference type="InterPro" id="IPR019752">
    <property type="entry name" value="Pyrv/ketoisovalerate_OxRed_cat"/>
</dbReference>
<evidence type="ECO:0000256" key="4">
    <source>
        <dbReference type="ARBA" id="ARBA00048893"/>
    </source>
</evidence>
<dbReference type="SUPFAM" id="SSF53323">
    <property type="entry name" value="Pyruvate-ferredoxin oxidoreductase, PFOR, domain III"/>
    <property type="match status" value="1"/>
</dbReference>
<proteinExistence type="predicted"/>
<reference evidence="9 10" key="1">
    <citation type="submission" date="2017-07" db="EMBL/GenBank/DDBJ databases">
        <title>Draft genome sequence of aerobic hyperthermophilic archaea, Pyrobaculum aerophilum YKB31 and YKB32.</title>
        <authorList>
            <person name="Mochizuki T."/>
            <person name="Berliner A.J."/>
            <person name="Yoshida-Takashima Y."/>
            <person name="Takaki Y."/>
            <person name="Nunoura T."/>
            <person name="Takai K."/>
        </authorList>
    </citation>
    <scope>NUCLEOTIDE SEQUENCE [LARGE SCALE GENOMIC DNA]</scope>
    <source>
        <strain evidence="7 10">YKB31</strain>
        <strain evidence="8 9">YKB32</strain>
    </source>
</reference>
<dbReference type="Gene3D" id="3.40.50.920">
    <property type="match status" value="1"/>
</dbReference>
<dbReference type="Gene3D" id="3.40.920.10">
    <property type="entry name" value="Pyruvate-ferredoxin oxidoreductase, PFOR, domain III"/>
    <property type="match status" value="2"/>
</dbReference>
<dbReference type="GO" id="GO:0018491">
    <property type="term" value="F:2-oxobutyrate synthase activity"/>
    <property type="evidence" value="ECO:0007669"/>
    <property type="project" value="UniProtKB-ARBA"/>
</dbReference>
<dbReference type="OrthoDB" id="31112at2157"/>
<dbReference type="InterPro" id="IPR022367">
    <property type="entry name" value="2-oxoacid/accept_OxRdtase_asu"/>
</dbReference>
<feature type="domain" description="Pyruvate/ketoisovalerate oxidoreductase catalytic" evidence="5">
    <location>
        <begin position="95"/>
        <end position="157"/>
    </location>
</feature>
<comment type="caution">
    <text evidence="8">The sequence shown here is derived from an EMBL/GenBank/DDBJ whole genome shotgun (WGS) entry which is preliminary data.</text>
</comment>
<accession>A0A371R6S8</accession>
<dbReference type="InterPro" id="IPR029061">
    <property type="entry name" value="THDP-binding"/>
</dbReference>
<protein>
    <recommendedName>
        <fullName evidence="2">2-oxoacid oxidoreductase (ferredoxin)</fullName>
        <ecNumber evidence="2">1.2.7.11</ecNumber>
    </recommendedName>
</protein>
<dbReference type="EMBL" id="NMUF01000002">
    <property type="protein sequence ID" value="RFB00236.1"/>
    <property type="molecule type" value="Genomic_DNA"/>
</dbReference>
<dbReference type="FunFam" id="3.40.50.970:FF:000022">
    <property type="entry name" value="2-oxoglutarate ferredoxin oxidoreductase alpha subunit"/>
    <property type="match status" value="1"/>
</dbReference>
<comment type="catalytic activity">
    <reaction evidence="4">
        <text>a 2-oxocarboxylate + 2 oxidized [2Fe-2S]-[ferredoxin] + CoA = an acyl-CoA + 2 reduced [2Fe-2S]-[ferredoxin] + CO2 + H(+)</text>
        <dbReference type="Rhea" id="RHEA:42316"/>
        <dbReference type="Rhea" id="RHEA-COMP:10000"/>
        <dbReference type="Rhea" id="RHEA-COMP:10001"/>
        <dbReference type="ChEBI" id="CHEBI:15378"/>
        <dbReference type="ChEBI" id="CHEBI:16526"/>
        <dbReference type="ChEBI" id="CHEBI:33737"/>
        <dbReference type="ChEBI" id="CHEBI:33738"/>
        <dbReference type="ChEBI" id="CHEBI:35179"/>
        <dbReference type="ChEBI" id="CHEBI:57287"/>
        <dbReference type="ChEBI" id="CHEBI:58342"/>
        <dbReference type="EC" id="1.2.7.11"/>
    </reaction>
</comment>
<dbReference type="CDD" id="cd07034">
    <property type="entry name" value="TPP_PYR_PFOR_IOR-alpha_like"/>
    <property type="match status" value="1"/>
</dbReference>
<evidence type="ECO:0000313" key="9">
    <source>
        <dbReference type="Proteomes" id="UP000256877"/>
    </source>
</evidence>
<evidence type="ECO:0000259" key="6">
    <source>
        <dbReference type="Pfam" id="PF01855"/>
    </source>
</evidence>
<comment type="subunit">
    <text evidence="1">Heterodimer composed of an alpha and a beta subunit.</text>
</comment>
<dbReference type="PANTHER" id="PTHR32154">
    <property type="entry name" value="PYRUVATE-FLAVODOXIN OXIDOREDUCTASE-RELATED"/>
    <property type="match status" value="1"/>
</dbReference>
<dbReference type="Proteomes" id="UP000257123">
    <property type="component" value="Unassembled WGS sequence"/>
</dbReference>
<name>A0A371R6S8_9CREN</name>
<dbReference type="Proteomes" id="UP000256877">
    <property type="component" value="Unassembled WGS sequence"/>
</dbReference>
<dbReference type="GO" id="GO:0006979">
    <property type="term" value="P:response to oxidative stress"/>
    <property type="evidence" value="ECO:0007669"/>
    <property type="project" value="TreeGrafter"/>
</dbReference>
<dbReference type="Gene3D" id="3.40.50.970">
    <property type="match status" value="1"/>
</dbReference>